<organism evidence="1 2">
    <name type="scientific">Streptomyces lacrimifluminis</name>
    <dbReference type="NCBI Taxonomy" id="1500077"/>
    <lineage>
        <taxon>Bacteria</taxon>
        <taxon>Bacillati</taxon>
        <taxon>Actinomycetota</taxon>
        <taxon>Actinomycetes</taxon>
        <taxon>Kitasatosporales</taxon>
        <taxon>Streptomycetaceae</taxon>
        <taxon>Streptomyces</taxon>
    </lineage>
</organism>
<sequence length="147" mass="15823">MADVTVLDSAFLKKFRENHVLEFAAALAAMLVDDVNEGDAISVISKGTDENTELVAAKPLILGTMAIGEGKAAKLNEVIQKSAGEVFRILQEQTALFEDLQEALRETITELNKVQGMNLEKISLDDFMDIFEDVDGDSGGSGGDSKD</sequence>
<reference evidence="1" key="1">
    <citation type="journal article" date="2014" name="Int. J. Syst. Evol. Microbiol.">
        <title>Complete genome sequence of Corynebacterium casei LMG S-19264T (=DSM 44701T), isolated from a smear-ripened cheese.</title>
        <authorList>
            <consortium name="US DOE Joint Genome Institute (JGI-PGF)"/>
            <person name="Walter F."/>
            <person name="Albersmeier A."/>
            <person name="Kalinowski J."/>
            <person name="Ruckert C."/>
        </authorList>
    </citation>
    <scope>NUCLEOTIDE SEQUENCE</scope>
    <source>
        <strain evidence="1">CGMCC 4.7272</strain>
    </source>
</reference>
<gene>
    <name evidence="1" type="ORF">GCM10012282_14880</name>
</gene>
<evidence type="ECO:0008006" key="3">
    <source>
        <dbReference type="Google" id="ProtNLM"/>
    </source>
</evidence>
<comment type="caution">
    <text evidence="1">The sequence shown here is derived from an EMBL/GenBank/DDBJ whole genome shotgun (WGS) entry which is preliminary data.</text>
</comment>
<evidence type="ECO:0000313" key="1">
    <source>
        <dbReference type="EMBL" id="GGJ19611.1"/>
    </source>
</evidence>
<reference evidence="1" key="2">
    <citation type="submission" date="2020-09" db="EMBL/GenBank/DDBJ databases">
        <authorList>
            <person name="Sun Q."/>
            <person name="Zhou Y."/>
        </authorList>
    </citation>
    <scope>NUCLEOTIDE SEQUENCE</scope>
    <source>
        <strain evidence="1">CGMCC 4.7272</strain>
    </source>
</reference>
<name>A0A917NRV5_9ACTN</name>
<proteinExistence type="predicted"/>
<dbReference type="AlphaFoldDB" id="A0A917NRV5"/>
<accession>A0A917NRV5</accession>
<dbReference type="InterPro" id="IPR049801">
    <property type="entry name" value="T7SS_assoc-like"/>
</dbReference>
<dbReference type="RefSeq" id="WP_189146434.1">
    <property type="nucleotide sequence ID" value="NZ_BAABER010000003.1"/>
</dbReference>
<keyword evidence="2" id="KW-1185">Reference proteome</keyword>
<protein>
    <recommendedName>
        <fullName evidence="3">Type VII secretion system-associated protein</fullName>
    </recommendedName>
</protein>
<dbReference type="NCBIfam" id="NF033533">
    <property type="entry name" value="lone7_assoc_B"/>
    <property type="match status" value="1"/>
</dbReference>
<dbReference type="Proteomes" id="UP000625682">
    <property type="component" value="Unassembled WGS sequence"/>
</dbReference>
<evidence type="ECO:0000313" key="2">
    <source>
        <dbReference type="Proteomes" id="UP000625682"/>
    </source>
</evidence>
<dbReference type="EMBL" id="BMMU01000003">
    <property type="protein sequence ID" value="GGJ19611.1"/>
    <property type="molecule type" value="Genomic_DNA"/>
</dbReference>